<dbReference type="EMBL" id="JBEDNZ010000042">
    <property type="protein sequence ID" value="KAL0803317.1"/>
    <property type="molecule type" value="Genomic_DNA"/>
</dbReference>
<feature type="domain" description="DUF7041" evidence="2">
    <location>
        <begin position="43"/>
        <end position="124"/>
    </location>
</feature>
<feature type="region of interest" description="Disordered" evidence="1">
    <location>
        <begin position="232"/>
        <end position="254"/>
    </location>
</feature>
<dbReference type="Pfam" id="PF23055">
    <property type="entry name" value="DUF7041"/>
    <property type="match status" value="1"/>
</dbReference>
<dbReference type="Proteomes" id="UP001549921">
    <property type="component" value="Unassembled WGS sequence"/>
</dbReference>
<proteinExistence type="predicted"/>
<organism evidence="3 4">
    <name type="scientific">Loxostege sticticalis</name>
    <name type="common">Beet webworm moth</name>
    <dbReference type="NCBI Taxonomy" id="481309"/>
    <lineage>
        <taxon>Eukaryota</taxon>
        <taxon>Metazoa</taxon>
        <taxon>Ecdysozoa</taxon>
        <taxon>Arthropoda</taxon>
        <taxon>Hexapoda</taxon>
        <taxon>Insecta</taxon>
        <taxon>Pterygota</taxon>
        <taxon>Neoptera</taxon>
        <taxon>Endopterygota</taxon>
        <taxon>Lepidoptera</taxon>
        <taxon>Glossata</taxon>
        <taxon>Ditrysia</taxon>
        <taxon>Pyraloidea</taxon>
        <taxon>Crambidae</taxon>
        <taxon>Pyraustinae</taxon>
        <taxon>Loxostege</taxon>
    </lineage>
</organism>
<evidence type="ECO:0000313" key="4">
    <source>
        <dbReference type="Proteomes" id="UP001549921"/>
    </source>
</evidence>
<comment type="caution">
    <text evidence="3">The sequence shown here is derived from an EMBL/GenBank/DDBJ whole genome shotgun (WGS) entry which is preliminary data.</text>
</comment>
<reference evidence="3 4" key="1">
    <citation type="submission" date="2024-06" db="EMBL/GenBank/DDBJ databases">
        <title>A chromosome-level genome assembly of beet webworm, Loxostege sticticalis.</title>
        <authorList>
            <person name="Zhang Y."/>
        </authorList>
    </citation>
    <scope>NUCLEOTIDE SEQUENCE [LARGE SCALE GENOMIC DNA]</scope>
    <source>
        <strain evidence="3">AQ028</strain>
        <tissue evidence="3">Male pupae</tissue>
    </source>
</reference>
<evidence type="ECO:0000313" key="3">
    <source>
        <dbReference type="EMBL" id="KAL0803317.1"/>
    </source>
</evidence>
<evidence type="ECO:0000256" key="1">
    <source>
        <dbReference type="SAM" id="MobiDB-lite"/>
    </source>
</evidence>
<sequence length="287" mass="32361">MSLGGISDPAVMFNCGASPAGASNGGYTSSNNELAVVTVSSKIPEFWTEMPRIWFAQFETVMAPQKQGDDVKYSMVVSKLGKDAIRQISDILIAPPSTDKYSTLKSRLLSVYEESEERQFQKLIGEMELGDQKPSQLLRRMRELAKNTNVPDKTLLNLWTSRLPTHVRAVLTVSQDQNLDNLAGIADKIMENNRGEICAISNDQSPIMLELLSQVSKLSLEVAALRAQVSDRNSNNLNNRNRSRSRSKSRTRITPDSPKWLCKYHLRFRNRARNCEKPCNWRKPSEN</sequence>
<feature type="compositionally biased region" description="Basic residues" evidence="1">
    <location>
        <begin position="241"/>
        <end position="251"/>
    </location>
</feature>
<dbReference type="AlphaFoldDB" id="A0ABD0S243"/>
<dbReference type="InterPro" id="IPR055469">
    <property type="entry name" value="DUF7041"/>
</dbReference>
<accession>A0ABD0S243</accession>
<evidence type="ECO:0000259" key="2">
    <source>
        <dbReference type="Pfam" id="PF23055"/>
    </source>
</evidence>
<gene>
    <name evidence="3" type="ORF">ABMA28_017196</name>
</gene>
<protein>
    <recommendedName>
        <fullName evidence="2">DUF7041 domain-containing protein</fullName>
    </recommendedName>
</protein>
<name>A0ABD0S243_LOXSC</name>
<dbReference type="PANTHER" id="PTHR33327">
    <property type="entry name" value="ENDONUCLEASE"/>
    <property type="match status" value="1"/>
</dbReference>
<dbReference type="PANTHER" id="PTHR33327:SF3">
    <property type="entry name" value="RNA-DIRECTED DNA POLYMERASE"/>
    <property type="match status" value="1"/>
</dbReference>